<dbReference type="EMBL" id="JARUJP010000007">
    <property type="protein sequence ID" value="MDW8800990.1"/>
    <property type="molecule type" value="Genomic_DNA"/>
</dbReference>
<reference evidence="2 3" key="1">
    <citation type="submission" date="2023-04" db="EMBL/GenBank/DDBJ databases">
        <title>Clostridium tannerae sp. nov., isolated from the fecal material of an alpaca.</title>
        <authorList>
            <person name="Miller S."/>
            <person name="Hendry M."/>
            <person name="King J."/>
            <person name="Sankaranarayanan K."/>
            <person name="Lawson P.A."/>
        </authorList>
    </citation>
    <scope>NUCLEOTIDE SEQUENCE [LARGE SCALE GENOMIC DNA]</scope>
    <source>
        <strain evidence="2 3">A1-XYC3</strain>
    </source>
</reference>
<organism evidence="2 3">
    <name type="scientific">Clostridium tanneri</name>
    <dbReference type="NCBI Taxonomy" id="3037988"/>
    <lineage>
        <taxon>Bacteria</taxon>
        <taxon>Bacillati</taxon>
        <taxon>Bacillota</taxon>
        <taxon>Clostridia</taxon>
        <taxon>Eubacteriales</taxon>
        <taxon>Clostridiaceae</taxon>
        <taxon>Clostridium</taxon>
    </lineage>
</organism>
<evidence type="ECO:0000313" key="2">
    <source>
        <dbReference type="EMBL" id="MDW8800990.1"/>
    </source>
</evidence>
<protein>
    <recommendedName>
        <fullName evidence="4">HMA domain-containing protein</fullName>
    </recommendedName>
</protein>
<dbReference type="Proteomes" id="UP001281656">
    <property type="component" value="Unassembled WGS sequence"/>
</dbReference>
<comment type="caution">
    <text evidence="2">The sequence shown here is derived from an EMBL/GenBank/DDBJ whole genome shotgun (WGS) entry which is preliminary data.</text>
</comment>
<evidence type="ECO:0008006" key="4">
    <source>
        <dbReference type="Google" id="ProtNLM"/>
    </source>
</evidence>
<dbReference type="RefSeq" id="WP_318797675.1">
    <property type="nucleotide sequence ID" value="NZ_JARUJP010000007.1"/>
</dbReference>
<name>A0ABU4JS72_9CLOT</name>
<keyword evidence="3" id="KW-1185">Reference proteome</keyword>
<evidence type="ECO:0000256" key="1">
    <source>
        <dbReference type="SAM" id="MobiDB-lite"/>
    </source>
</evidence>
<proteinExistence type="predicted"/>
<feature type="region of interest" description="Disordered" evidence="1">
    <location>
        <begin position="61"/>
        <end position="146"/>
    </location>
</feature>
<accession>A0ABU4JS72</accession>
<feature type="compositionally biased region" description="Basic and acidic residues" evidence="1">
    <location>
        <begin position="73"/>
        <end position="146"/>
    </location>
</feature>
<gene>
    <name evidence="2" type="ORF">P8V03_07460</name>
</gene>
<sequence>MKKRSDFDKLIDMFLYVLPKYLKNIDNDRYEKENIGEEALIRILDKIDFKELTKELIKEDKEANSNKTSRNVNKQEDEQSVKKSYHDDRTEKEHSNKNQVSEDKKDSKEDIDKVTRKIDQGKESRADEKKKEVERKGSDNQESDKQVLDNKKYEVKVLKEDCSTCFNGLKDALKKLIGERITLSLEGCLGGIIDDAILLAVENSIVKLKTREKTIVLIPINEIVSVKSEEISSMKFNVDSKTLEGICNKSMDLSRYFNLNVGKTISLRTKGEGEFKYISRKKITGSWTGVVVLEGNMLISICKVLLIEETD</sequence>
<evidence type="ECO:0000313" key="3">
    <source>
        <dbReference type="Proteomes" id="UP001281656"/>
    </source>
</evidence>